<organism evidence="1 2">
    <name type="scientific">Candidatus Collierbacteria bacterium RIFCSPHIGHO2_01_FULL_50_25</name>
    <dbReference type="NCBI Taxonomy" id="1817722"/>
    <lineage>
        <taxon>Bacteria</taxon>
        <taxon>Candidatus Collieribacteriota</taxon>
    </lineage>
</organism>
<comment type="caution">
    <text evidence="1">The sequence shown here is derived from an EMBL/GenBank/DDBJ whole genome shotgun (WGS) entry which is preliminary data.</text>
</comment>
<evidence type="ECO:0000313" key="2">
    <source>
        <dbReference type="Proteomes" id="UP000177979"/>
    </source>
</evidence>
<dbReference type="EMBL" id="MFAG01000039">
    <property type="protein sequence ID" value="OGD71223.1"/>
    <property type="molecule type" value="Genomic_DNA"/>
</dbReference>
<dbReference type="AlphaFoldDB" id="A0A1F5EV03"/>
<name>A0A1F5EV03_9BACT</name>
<evidence type="ECO:0000313" key="1">
    <source>
        <dbReference type="EMBL" id="OGD71223.1"/>
    </source>
</evidence>
<gene>
    <name evidence="1" type="ORF">A2703_02580</name>
</gene>
<protein>
    <submittedName>
        <fullName evidence="1">Uncharacterized protein</fullName>
    </submittedName>
</protein>
<sequence length="78" mass="8531">MKGIFESGLLGCALGFFWFPHARNDTIFGAPYKVMGCFGVLDDEFLEPICAQMKLPGLKGRGFLAKEEISLVRLSSSA</sequence>
<proteinExistence type="predicted"/>
<accession>A0A1F5EV03</accession>
<dbReference type="Proteomes" id="UP000177979">
    <property type="component" value="Unassembled WGS sequence"/>
</dbReference>
<reference evidence="1 2" key="1">
    <citation type="journal article" date="2016" name="Nat. Commun.">
        <title>Thousands of microbial genomes shed light on interconnected biogeochemical processes in an aquifer system.</title>
        <authorList>
            <person name="Anantharaman K."/>
            <person name="Brown C.T."/>
            <person name="Hug L.A."/>
            <person name="Sharon I."/>
            <person name="Castelle C.J."/>
            <person name="Probst A.J."/>
            <person name="Thomas B.C."/>
            <person name="Singh A."/>
            <person name="Wilkins M.J."/>
            <person name="Karaoz U."/>
            <person name="Brodie E.L."/>
            <person name="Williams K.H."/>
            <person name="Hubbard S.S."/>
            <person name="Banfield J.F."/>
        </authorList>
    </citation>
    <scope>NUCLEOTIDE SEQUENCE [LARGE SCALE GENOMIC DNA]</scope>
</reference>